<comment type="caution">
    <text evidence="2">The sequence shown here is derived from an EMBL/GenBank/DDBJ whole genome shotgun (WGS) entry which is preliminary data.</text>
</comment>
<gene>
    <name evidence="2" type="ORF">QR685DRAFT_575576</name>
</gene>
<evidence type="ECO:0000313" key="3">
    <source>
        <dbReference type="Proteomes" id="UP001451303"/>
    </source>
</evidence>
<feature type="compositionally biased region" description="Basic and acidic residues" evidence="1">
    <location>
        <begin position="62"/>
        <end position="77"/>
    </location>
</feature>
<protein>
    <submittedName>
        <fullName evidence="2">Uncharacterized protein</fullName>
    </submittedName>
</protein>
<dbReference type="Proteomes" id="UP001451303">
    <property type="component" value="Unassembled WGS sequence"/>
</dbReference>
<feature type="region of interest" description="Disordered" evidence="1">
    <location>
        <begin position="62"/>
        <end position="90"/>
    </location>
</feature>
<organism evidence="2 3">
    <name type="scientific">Neurospora intermedia</name>
    <dbReference type="NCBI Taxonomy" id="5142"/>
    <lineage>
        <taxon>Eukaryota</taxon>
        <taxon>Fungi</taxon>
        <taxon>Dikarya</taxon>
        <taxon>Ascomycota</taxon>
        <taxon>Pezizomycotina</taxon>
        <taxon>Sordariomycetes</taxon>
        <taxon>Sordariomycetidae</taxon>
        <taxon>Sordariales</taxon>
        <taxon>Sordariaceae</taxon>
        <taxon>Neurospora</taxon>
    </lineage>
</organism>
<evidence type="ECO:0000313" key="2">
    <source>
        <dbReference type="EMBL" id="KAL0465942.1"/>
    </source>
</evidence>
<dbReference type="EMBL" id="JAVLET010000014">
    <property type="protein sequence ID" value="KAL0465942.1"/>
    <property type="molecule type" value="Genomic_DNA"/>
</dbReference>
<name>A0ABR3D0V8_NEUIN</name>
<keyword evidence="3" id="KW-1185">Reference proteome</keyword>
<reference evidence="2 3" key="1">
    <citation type="submission" date="2023-09" db="EMBL/GenBank/DDBJ databases">
        <title>Multi-omics analysis of a traditional fermented food reveals byproduct-associated fungal strains for waste-to-food upcycling.</title>
        <authorList>
            <consortium name="Lawrence Berkeley National Laboratory"/>
            <person name="Rekdal V.M."/>
            <person name="Villalobos-Escobedo J.M."/>
            <person name="Rodriguez-Valeron N."/>
            <person name="Garcia M.O."/>
            <person name="Vasquez D.P."/>
            <person name="Damayanti I."/>
            <person name="Sorensen P.M."/>
            <person name="Baidoo E.E."/>
            <person name="De Carvalho A.C."/>
            <person name="Riley R."/>
            <person name="Lipzen A."/>
            <person name="He G."/>
            <person name="Yan M."/>
            <person name="Haridas S."/>
            <person name="Daum C."/>
            <person name="Yoshinaga Y."/>
            <person name="Ng V."/>
            <person name="Grigoriev I.V."/>
            <person name="Munk R."/>
            <person name="Nuraida L."/>
            <person name="Wijaya C.H."/>
            <person name="Morales P.-C."/>
            <person name="Keasling J.D."/>
        </authorList>
    </citation>
    <scope>NUCLEOTIDE SEQUENCE [LARGE SCALE GENOMIC DNA]</scope>
    <source>
        <strain evidence="2 3">FGSC 2613</strain>
    </source>
</reference>
<proteinExistence type="predicted"/>
<evidence type="ECO:0000256" key="1">
    <source>
        <dbReference type="SAM" id="MobiDB-lite"/>
    </source>
</evidence>
<accession>A0ABR3D0V8</accession>
<sequence>MTANPAQPLVCAVGGRTTMVRFTYTQAPSSALRLTPPRTRFPTSLLRNSSFKFVSTKALHPERRLWSSPRAGEDSSRFGRPGRSGHRGAS</sequence>